<evidence type="ECO:0000256" key="6">
    <source>
        <dbReference type="SAM" id="MobiDB-lite"/>
    </source>
</evidence>
<keyword evidence="4 5" id="KW-0067">ATP-binding</keyword>
<dbReference type="InterPro" id="IPR017441">
    <property type="entry name" value="Protein_kinase_ATP_BS"/>
</dbReference>
<evidence type="ECO:0000256" key="2">
    <source>
        <dbReference type="ARBA" id="ARBA00022741"/>
    </source>
</evidence>
<dbReference type="SUPFAM" id="SSF56112">
    <property type="entry name" value="Protein kinase-like (PK-like)"/>
    <property type="match status" value="1"/>
</dbReference>
<dbReference type="Gene3D" id="1.10.510.10">
    <property type="entry name" value="Transferase(Phosphotransferase) domain 1"/>
    <property type="match status" value="1"/>
</dbReference>
<feature type="region of interest" description="Disordered" evidence="6">
    <location>
        <begin position="311"/>
        <end position="357"/>
    </location>
</feature>
<keyword evidence="3 8" id="KW-0418">Kinase</keyword>
<dbReference type="PANTHER" id="PTHR43289">
    <property type="entry name" value="MITOGEN-ACTIVATED PROTEIN KINASE KINASE KINASE 20-RELATED"/>
    <property type="match status" value="1"/>
</dbReference>
<keyword evidence="2 5" id="KW-0547">Nucleotide-binding</keyword>
<evidence type="ECO:0000256" key="1">
    <source>
        <dbReference type="ARBA" id="ARBA00022679"/>
    </source>
</evidence>
<keyword evidence="9" id="KW-1185">Reference proteome</keyword>
<sequence length="558" mass="56714">MEALGSADPRQVGDYRLVRRLGAGGMGQVFLGRTAGGRTVAVKMVHPPYAADQEFRVRFRQEVAAARRVGGRWTAPVLDADTEGDRPWVATGYVAGPSLGSAVHEYGPLPAAAVHALGIGLAEALKAVHGLGLVHRDVKPSNVLLALDGPRLIDFGISRALDATTALTQSGFVLGSPGYLSPEQAEGRTVGPASDVFSLGAVLAYAATGVPPFGAGVSTPVLLYRVLHEEPDLRGLDTVAPGLRDLVSACLAKDPAARPAPDRISAWLAAGDGAAAERLTGHGWLPSEIAGSLARLAVELLDLAAEAAPGGRPGDVAPPPLRSAVQVPDPAHHGPTVRGATAVPPPPAHPPTPTAAAVPSAGIMAAVDPPPVAARSGRVRPGLVIATATAVVVAGTAVYLSTSHSNHVSGAGQPTAGGRDARSSGPSAPVPAPTSPTSGEPAPQTPAGTVPTALLGTWQGPLTGQQNDVRADFTITLTQGRPGEPVGTIHNNTGTGTRYCDSVADLVAVGTDRLILKTRPMSILTGCAADPHEQVYTRNADGSLHLSVGAYSGDLARR</sequence>
<dbReference type="Pfam" id="PF00069">
    <property type="entry name" value="Pkinase"/>
    <property type="match status" value="1"/>
</dbReference>
<organism evidence="8 9">
    <name type="scientific">Kitasatospora arboriphila</name>
    <dbReference type="NCBI Taxonomy" id="258052"/>
    <lineage>
        <taxon>Bacteria</taxon>
        <taxon>Bacillati</taxon>
        <taxon>Actinomycetota</taxon>
        <taxon>Actinomycetes</taxon>
        <taxon>Kitasatosporales</taxon>
        <taxon>Streptomycetaceae</taxon>
        <taxon>Kitasatospora</taxon>
    </lineage>
</organism>
<evidence type="ECO:0000313" key="9">
    <source>
        <dbReference type="Proteomes" id="UP001499987"/>
    </source>
</evidence>
<name>A0ABP4E1Q2_9ACTN</name>
<dbReference type="CDD" id="cd14014">
    <property type="entry name" value="STKc_PknB_like"/>
    <property type="match status" value="1"/>
</dbReference>
<dbReference type="InterPro" id="IPR000719">
    <property type="entry name" value="Prot_kinase_dom"/>
</dbReference>
<dbReference type="PROSITE" id="PS00107">
    <property type="entry name" value="PROTEIN_KINASE_ATP"/>
    <property type="match status" value="1"/>
</dbReference>
<evidence type="ECO:0000256" key="3">
    <source>
        <dbReference type="ARBA" id="ARBA00022777"/>
    </source>
</evidence>
<dbReference type="Proteomes" id="UP001499987">
    <property type="component" value="Unassembled WGS sequence"/>
</dbReference>
<feature type="domain" description="Protein kinase" evidence="7">
    <location>
        <begin position="15"/>
        <end position="285"/>
    </location>
</feature>
<dbReference type="PROSITE" id="PS50011">
    <property type="entry name" value="PROTEIN_KINASE_DOM"/>
    <property type="match status" value="1"/>
</dbReference>
<dbReference type="PANTHER" id="PTHR43289:SF34">
    <property type="entry name" value="SERINE_THREONINE-PROTEIN KINASE YBDM-RELATED"/>
    <property type="match status" value="1"/>
</dbReference>
<feature type="binding site" evidence="5">
    <location>
        <position position="43"/>
    </location>
    <ligand>
        <name>ATP</name>
        <dbReference type="ChEBI" id="CHEBI:30616"/>
    </ligand>
</feature>
<evidence type="ECO:0000259" key="7">
    <source>
        <dbReference type="PROSITE" id="PS50011"/>
    </source>
</evidence>
<dbReference type="Gene3D" id="3.30.200.20">
    <property type="entry name" value="Phosphorylase Kinase, domain 1"/>
    <property type="match status" value="1"/>
</dbReference>
<dbReference type="GO" id="GO:0016301">
    <property type="term" value="F:kinase activity"/>
    <property type="evidence" value="ECO:0007669"/>
    <property type="project" value="UniProtKB-KW"/>
</dbReference>
<comment type="caution">
    <text evidence="8">The sequence shown here is derived from an EMBL/GenBank/DDBJ whole genome shotgun (WGS) entry which is preliminary data.</text>
</comment>
<reference evidence="9" key="1">
    <citation type="journal article" date="2019" name="Int. J. Syst. Evol. Microbiol.">
        <title>The Global Catalogue of Microorganisms (GCM) 10K type strain sequencing project: providing services to taxonomists for standard genome sequencing and annotation.</title>
        <authorList>
            <consortium name="The Broad Institute Genomics Platform"/>
            <consortium name="The Broad Institute Genome Sequencing Center for Infectious Disease"/>
            <person name="Wu L."/>
            <person name="Ma J."/>
        </authorList>
    </citation>
    <scope>NUCLEOTIDE SEQUENCE [LARGE SCALE GENOMIC DNA]</scope>
    <source>
        <strain evidence="9">JCM 13002</strain>
    </source>
</reference>
<evidence type="ECO:0000256" key="5">
    <source>
        <dbReference type="PROSITE-ProRule" id="PRU10141"/>
    </source>
</evidence>
<accession>A0ABP4E1Q2</accession>
<gene>
    <name evidence="8" type="ORF">GCM10009663_24600</name>
</gene>
<dbReference type="SMART" id="SM00220">
    <property type="entry name" value="S_TKc"/>
    <property type="match status" value="1"/>
</dbReference>
<proteinExistence type="predicted"/>
<evidence type="ECO:0000256" key="4">
    <source>
        <dbReference type="ARBA" id="ARBA00022840"/>
    </source>
</evidence>
<feature type="region of interest" description="Disordered" evidence="6">
    <location>
        <begin position="404"/>
        <end position="465"/>
    </location>
</feature>
<dbReference type="EMBL" id="BAAALD010000018">
    <property type="protein sequence ID" value="GAA1080931.1"/>
    <property type="molecule type" value="Genomic_DNA"/>
</dbReference>
<keyword evidence="1" id="KW-0808">Transferase</keyword>
<dbReference type="InterPro" id="IPR008271">
    <property type="entry name" value="Ser/Thr_kinase_AS"/>
</dbReference>
<dbReference type="InterPro" id="IPR011009">
    <property type="entry name" value="Kinase-like_dom_sf"/>
</dbReference>
<dbReference type="RefSeq" id="WP_344623586.1">
    <property type="nucleotide sequence ID" value="NZ_BAAALD010000018.1"/>
</dbReference>
<evidence type="ECO:0000313" key="8">
    <source>
        <dbReference type="EMBL" id="GAA1080931.1"/>
    </source>
</evidence>
<feature type="compositionally biased region" description="Pro residues" evidence="6">
    <location>
        <begin position="343"/>
        <end position="353"/>
    </location>
</feature>
<dbReference type="PROSITE" id="PS00108">
    <property type="entry name" value="PROTEIN_KINASE_ST"/>
    <property type="match status" value="1"/>
</dbReference>
<protein>
    <submittedName>
        <fullName evidence="8">Serine/threonine-protein kinase</fullName>
    </submittedName>
</protein>